<dbReference type="GO" id="GO:0022625">
    <property type="term" value="C:cytosolic large ribosomal subunit"/>
    <property type="evidence" value="ECO:0007669"/>
    <property type="project" value="TreeGrafter"/>
</dbReference>
<dbReference type="NCBIfam" id="TIGR00731">
    <property type="entry name" value="bL25_bact_ctc"/>
    <property type="match status" value="1"/>
</dbReference>
<dbReference type="Gene3D" id="2.40.240.10">
    <property type="entry name" value="Ribosomal Protein L25, Chain P"/>
    <property type="match status" value="1"/>
</dbReference>
<dbReference type="GO" id="GO:0008097">
    <property type="term" value="F:5S rRNA binding"/>
    <property type="evidence" value="ECO:0007669"/>
    <property type="project" value="InterPro"/>
</dbReference>
<evidence type="ECO:0000313" key="10">
    <source>
        <dbReference type="Proteomes" id="UP000178529"/>
    </source>
</evidence>
<dbReference type="Pfam" id="PF14693">
    <property type="entry name" value="Ribosomal_TL5_C"/>
    <property type="match status" value="1"/>
</dbReference>
<dbReference type="InterPro" id="IPR029751">
    <property type="entry name" value="Ribosomal_L25_dom"/>
</dbReference>
<dbReference type="InterPro" id="IPR037121">
    <property type="entry name" value="Ribosomal_bL25_C"/>
</dbReference>
<dbReference type="CDD" id="cd00495">
    <property type="entry name" value="Ribosomal_L25_TL5_CTC"/>
    <property type="match status" value="1"/>
</dbReference>
<evidence type="ECO:0000313" key="9">
    <source>
        <dbReference type="EMBL" id="OHA68706.1"/>
    </source>
</evidence>
<comment type="function">
    <text evidence="5">This is one of the proteins that binds to the 5S RNA in the ribosome where it forms part of the central protuberance.</text>
</comment>
<dbReference type="EMBL" id="MHTY01000017">
    <property type="protein sequence ID" value="OHA68706.1"/>
    <property type="molecule type" value="Genomic_DNA"/>
</dbReference>
<feature type="compositionally biased region" description="Low complexity" evidence="6">
    <location>
        <begin position="215"/>
        <end position="225"/>
    </location>
</feature>
<dbReference type="InterPro" id="IPR020056">
    <property type="entry name" value="Rbsml_bL25/Gln-tRNA_synth_N"/>
</dbReference>
<accession>A0A1G2R789</accession>
<evidence type="ECO:0000256" key="3">
    <source>
        <dbReference type="ARBA" id="ARBA00022980"/>
    </source>
</evidence>
<dbReference type="InterPro" id="IPR020057">
    <property type="entry name" value="Ribosomal_bL25_b-dom"/>
</dbReference>
<evidence type="ECO:0000256" key="5">
    <source>
        <dbReference type="HAMAP-Rule" id="MF_01334"/>
    </source>
</evidence>
<name>A0A1G2R789_9BACT</name>
<keyword evidence="4 5" id="KW-0687">Ribonucleoprotein</keyword>
<dbReference type="SUPFAM" id="SSF50715">
    <property type="entry name" value="Ribosomal protein L25-like"/>
    <property type="match status" value="1"/>
</dbReference>
<evidence type="ECO:0000256" key="4">
    <source>
        <dbReference type="ARBA" id="ARBA00023274"/>
    </source>
</evidence>
<dbReference type="AlphaFoldDB" id="A0A1G2R789"/>
<comment type="subunit">
    <text evidence="5">Part of the 50S ribosomal subunit; part of the 5S rRNA/L5/L18/L25 subcomplex. Contacts the 5S rRNA. Binds to the 5S rRNA independently of L5 and L18.</text>
</comment>
<evidence type="ECO:0000256" key="1">
    <source>
        <dbReference type="ARBA" id="ARBA00022730"/>
    </source>
</evidence>
<evidence type="ECO:0000256" key="2">
    <source>
        <dbReference type="ARBA" id="ARBA00022884"/>
    </source>
</evidence>
<dbReference type="Pfam" id="PF01386">
    <property type="entry name" value="Ribosomal_L25p"/>
    <property type="match status" value="1"/>
</dbReference>
<dbReference type="PANTHER" id="PTHR33284">
    <property type="entry name" value="RIBOSOMAL PROTEIN L25/GLN-TRNA SYNTHETASE, ANTI-CODON-BINDING DOMAIN-CONTAINING PROTEIN"/>
    <property type="match status" value="1"/>
</dbReference>
<gene>
    <name evidence="5" type="primary">rplY</name>
    <name evidence="5" type="synonym">ctc</name>
    <name evidence="9" type="ORF">A3J68_01025</name>
</gene>
<dbReference type="GO" id="GO:0006412">
    <property type="term" value="P:translation"/>
    <property type="evidence" value="ECO:0007669"/>
    <property type="project" value="UniProtKB-UniRule"/>
</dbReference>
<keyword evidence="3 5" id="KW-0689">Ribosomal protein</keyword>
<feature type="domain" description="Large ribosomal subunit protein bL25 beta" evidence="8">
    <location>
        <begin position="98"/>
        <end position="181"/>
    </location>
</feature>
<organism evidence="9 10">
    <name type="scientific">Candidatus Wildermuthbacteria bacterium RIFCSPHIGHO2_02_FULL_48_16</name>
    <dbReference type="NCBI Taxonomy" id="1802453"/>
    <lineage>
        <taxon>Bacteria</taxon>
        <taxon>Candidatus Wildermuthiibacteriota</taxon>
    </lineage>
</organism>
<feature type="region of interest" description="Disordered" evidence="6">
    <location>
        <begin position="199"/>
        <end position="245"/>
    </location>
</feature>
<keyword evidence="2 5" id="KW-0694">RNA-binding</keyword>
<proteinExistence type="inferred from homology"/>
<evidence type="ECO:0000256" key="6">
    <source>
        <dbReference type="SAM" id="MobiDB-lite"/>
    </source>
</evidence>
<evidence type="ECO:0000259" key="8">
    <source>
        <dbReference type="Pfam" id="PF14693"/>
    </source>
</evidence>
<dbReference type="GO" id="GO:0003735">
    <property type="term" value="F:structural constituent of ribosome"/>
    <property type="evidence" value="ECO:0007669"/>
    <property type="project" value="InterPro"/>
</dbReference>
<comment type="caution">
    <text evidence="9">The sequence shown here is derived from an EMBL/GenBank/DDBJ whole genome shotgun (WGS) entry which is preliminary data.</text>
</comment>
<dbReference type="InterPro" id="IPR020930">
    <property type="entry name" value="Ribosomal_uL5_bac-type"/>
</dbReference>
<dbReference type="PANTHER" id="PTHR33284:SF1">
    <property type="entry name" value="RIBOSOMAL PROTEIN L25_GLN-TRNA SYNTHETASE, ANTI-CODON-BINDING DOMAIN-CONTAINING PROTEIN"/>
    <property type="match status" value="1"/>
</dbReference>
<dbReference type="Proteomes" id="UP000178529">
    <property type="component" value="Unassembled WGS sequence"/>
</dbReference>
<dbReference type="InterPro" id="IPR011035">
    <property type="entry name" value="Ribosomal_bL25/Gln-tRNA_synth"/>
</dbReference>
<dbReference type="InterPro" id="IPR001021">
    <property type="entry name" value="Ribosomal_bL25_long"/>
</dbReference>
<evidence type="ECO:0000259" key="7">
    <source>
        <dbReference type="Pfam" id="PF01386"/>
    </source>
</evidence>
<sequence>MVELKAKARKEMKKGMDSLREQGKIPAVLYGPGRDTVSLVLEKKEFEKVFASAGESTLVSLSLDSQNLSVLIHDIQRDPVSSNILHADLYQPPLDKPITLAVPLVFEGIPVAVRDLAGTLLKNIQTVEVRALPKDLPHEIVVNVEGLATFEDKILRKALTGEGNFEILGNSEDIVAQVVPPAKVEEELAKSLEEKVADVELIEKERKEEEEEAEPGAGAKEAAPGQSPKPASAKASTGKQETKTK</sequence>
<reference evidence="9 10" key="1">
    <citation type="journal article" date="2016" name="Nat. Commun.">
        <title>Thousands of microbial genomes shed light on interconnected biogeochemical processes in an aquifer system.</title>
        <authorList>
            <person name="Anantharaman K."/>
            <person name="Brown C.T."/>
            <person name="Hug L.A."/>
            <person name="Sharon I."/>
            <person name="Castelle C.J."/>
            <person name="Probst A.J."/>
            <person name="Thomas B.C."/>
            <person name="Singh A."/>
            <person name="Wilkins M.J."/>
            <person name="Karaoz U."/>
            <person name="Brodie E.L."/>
            <person name="Williams K.H."/>
            <person name="Hubbard S.S."/>
            <person name="Banfield J.F."/>
        </authorList>
    </citation>
    <scope>NUCLEOTIDE SEQUENCE [LARGE SCALE GENOMIC DNA]</scope>
</reference>
<feature type="domain" description="Large ribosomal subunit protein bL25 L25" evidence="7">
    <location>
        <begin position="4"/>
        <end position="89"/>
    </location>
</feature>
<dbReference type="Gene3D" id="2.170.120.20">
    <property type="entry name" value="Ribosomal protein L25, beta domain"/>
    <property type="match status" value="1"/>
</dbReference>
<protein>
    <recommendedName>
        <fullName evidence="5">Large ribosomal subunit protein bL25</fullName>
    </recommendedName>
    <alternativeName>
        <fullName evidence="5">General stress protein CTC</fullName>
    </alternativeName>
</protein>
<comment type="similarity">
    <text evidence="5">Belongs to the bacterial ribosomal protein bL25 family. CTC subfamily.</text>
</comment>
<keyword evidence="1 5" id="KW-0699">rRNA-binding</keyword>
<dbReference type="HAMAP" id="MF_01334">
    <property type="entry name" value="Ribosomal_bL25_CTC"/>
    <property type="match status" value="1"/>
</dbReference>